<keyword evidence="1" id="KW-0472">Membrane</keyword>
<evidence type="ECO:0000256" key="1">
    <source>
        <dbReference type="SAM" id="Phobius"/>
    </source>
</evidence>
<comment type="caution">
    <text evidence="2">The sequence shown here is derived from an EMBL/GenBank/DDBJ whole genome shotgun (WGS) entry which is preliminary data.</text>
</comment>
<sequence length="157" mass="17943">MKKYIVIPAGYLFCFALLFCGSYFSSMGYPWQLNIVLSAVVALLAWYKVYGYRGNTGSHQNDKNLEPIIYLLSLSYPMFLVGVSDWLLEKAIISFIFWCVLFIASREWRRQGAEAFDILCALVPPGLLCLAYKWPYSLIVCTGMLLGWVSYSSNENR</sequence>
<feature type="transmembrane region" description="Helical" evidence="1">
    <location>
        <begin position="5"/>
        <end position="25"/>
    </location>
</feature>
<name>A0A645AR60_9ZZZZ</name>
<feature type="transmembrane region" description="Helical" evidence="1">
    <location>
        <begin position="31"/>
        <end position="47"/>
    </location>
</feature>
<organism evidence="2">
    <name type="scientific">bioreactor metagenome</name>
    <dbReference type="NCBI Taxonomy" id="1076179"/>
    <lineage>
        <taxon>unclassified sequences</taxon>
        <taxon>metagenomes</taxon>
        <taxon>ecological metagenomes</taxon>
    </lineage>
</organism>
<proteinExistence type="predicted"/>
<accession>A0A645AR60</accession>
<dbReference type="EMBL" id="VSSQ01015322">
    <property type="protein sequence ID" value="MPM55547.1"/>
    <property type="molecule type" value="Genomic_DNA"/>
</dbReference>
<evidence type="ECO:0000313" key="2">
    <source>
        <dbReference type="EMBL" id="MPM55547.1"/>
    </source>
</evidence>
<reference evidence="2" key="1">
    <citation type="submission" date="2019-08" db="EMBL/GenBank/DDBJ databases">
        <authorList>
            <person name="Kucharzyk K."/>
            <person name="Murdoch R.W."/>
            <person name="Higgins S."/>
            <person name="Loffler F."/>
        </authorList>
    </citation>
    <scope>NUCLEOTIDE SEQUENCE</scope>
</reference>
<keyword evidence="1" id="KW-0812">Transmembrane</keyword>
<gene>
    <name evidence="2" type="ORF">SDC9_102344</name>
</gene>
<dbReference type="AlphaFoldDB" id="A0A645AR60"/>
<protein>
    <submittedName>
        <fullName evidence="2">Uncharacterized protein</fullName>
    </submittedName>
</protein>
<keyword evidence="1" id="KW-1133">Transmembrane helix</keyword>